<organism evidence="2 3">
    <name type="scientific">Coprinellus micaceus</name>
    <name type="common">Glistening ink-cap mushroom</name>
    <name type="synonym">Coprinus micaceus</name>
    <dbReference type="NCBI Taxonomy" id="71717"/>
    <lineage>
        <taxon>Eukaryota</taxon>
        <taxon>Fungi</taxon>
        <taxon>Dikarya</taxon>
        <taxon>Basidiomycota</taxon>
        <taxon>Agaricomycotina</taxon>
        <taxon>Agaricomycetes</taxon>
        <taxon>Agaricomycetidae</taxon>
        <taxon>Agaricales</taxon>
        <taxon>Agaricineae</taxon>
        <taxon>Psathyrellaceae</taxon>
        <taxon>Coprinellus</taxon>
    </lineage>
</organism>
<evidence type="ECO:0000313" key="3">
    <source>
        <dbReference type="Proteomes" id="UP000298030"/>
    </source>
</evidence>
<reference evidence="2 3" key="1">
    <citation type="journal article" date="2019" name="Nat. Ecol. Evol.">
        <title>Megaphylogeny resolves global patterns of mushroom evolution.</title>
        <authorList>
            <person name="Varga T."/>
            <person name="Krizsan K."/>
            <person name="Foldi C."/>
            <person name="Dima B."/>
            <person name="Sanchez-Garcia M."/>
            <person name="Sanchez-Ramirez S."/>
            <person name="Szollosi G.J."/>
            <person name="Szarkandi J.G."/>
            <person name="Papp V."/>
            <person name="Albert L."/>
            <person name="Andreopoulos W."/>
            <person name="Angelini C."/>
            <person name="Antonin V."/>
            <person name="Barry K.W."/>
            <person name="Bougher N.L."/>
            <person name="Buchanan P."/>
            <person name="Buyck B."/>
            <person name="Bense V."/>
            <person name="Catcheside P."/>
            <person name="Chovatia M."/>
            <person name="Cooper J."/>
            <person name="Damon W."/>
            <person name="Desjardin D."/>
            <person name="Finy P."/>
            <person name="Geml J."/>
            <person name="Haridas S."/>
            <person name="Hughes K."/>
            <person name="Justo A."/>
            <person name="Karasinski D."/>
            <person name="Kautmanova I."/>
            <person name="Kiss B."/>
            <person name="Kocsube S."/>
            <person name="Kotiranta H."/>
            <person name="LaButti K.M."/>
            <person name="Lechner B.E."/>
            <person name="Liimatainen K."/>
            <person name="Lipzen A."/>
            <person name="Lukacs Z."/>
            <person name="Mihaltcheva S."/>
            <person name="Morgado L.N."/>
            <person name="Niskanen T."/>
            <person name="Noordeloos M.E."/>
            <person name="Ohm R.A."/>
            <person name="Ortiz-Santana B."/>
            <person name="Ovrebo C."/>
            <person name="Racz N."/>
            <person name="Riley R."/>
            <person name="Savchenko A."/>
            <person name="Shiryaev A."/>
            <person name="Soop K."/>
            <person name="Spirin V."/>
            <person name="Szebenyi C."/>
            <person name="Tomsovsky M."/>
            <person name="Tulloss R.E."/>
            <person name="Uehling J."/>
            <person name="Grigoriev I.V."/>
            <person name="Vagvolgyi C."/>
            <person name="Papp T."/>
            <person name="Martin F.M."/>
            <person name="Miettinen O."/>
            <person name="Hibbett D.S."/>
            <person name="Nagy L.G."/>
        </authorList>
    </citation>
    <scope>NUCLEOTIDE SEQUENCE [LARGE SCALE GENOMIC DNA]</scope>
    <source>
        <strain evidence="2 3">FP101781</strain>
    </source>
</reference>
<gene>
    <name evidence="2" type="ORF">FA13DRAFT_1732047</name>
</gene>
<accession>A0A4Y7TDQ9</accession>
<feature type="region of interest" description="Disordered" evidence="1">
    <location>
        <begin position="1"/>
        <end position="24"/>
    </location>
</feature>
<evidence type="ECO:0000256" key="1">
    <source>
        <dbReference type="SAM" id="MobiDB-lite"/>
    </source>
</evidence>
<dbReference type="AlphaFoldDB" id="A0A4Y7TDQ9"/>
<proteinExistence type="predicted"/>
<keyword evidence="3" id="KW-1185">Reference proteome</keyword>
<feature type="compositionally biased region" description="Polar residues" evidence="1">
    <location>
        <begin position="15"/>
        <end position="24"/>
    </location>
</feature>
<protein>
    <submittedName>
        <fullName evidence="2">Uncharacterized protein</fullName>
    </submittedName>
</protein>
<comment type="caution">
    <text evidence="2">The sequence shown here is derived from an EMBL/GenBank/DDBJ whole genome shotgun (WGS) entry which is preliminary data.</text>
</comment>
<evidence type="ECO:0000313" key="2">
    <source>
        <dbReference type="EMBL" id="TEB32280.1"/>
    </source>
</evidence>
<dbReference type="EMBL" id="QPFP01000016">
    <property type="protein sequence ID" value="TEB32280.1"/>
    <property type="molecule type" value="Genomic_DNA"/>
</dbReference>
<dbReference type="Proteomes" id="UP000298030">
    <property type="component" value="Unassembled WGS sequence"/>
</dbReference>
<sequence length="83" mass="9590">MDSASLSLSEPVDSTIPQARSTPQGCVAWGRGSRRRLYYRTTSSLNRGTCFYSWTQFRGERRIVNEEGTQLTHEKMPSFRRGW</sequence>
<name>A0A4Y7TDQ9_COPMI</name>